<organism evidence="2 3">
    <name type="scientific">Geodermatophilus amargosae</name>
    <dbReference type="NCBI Taxonomy" id="1296565"/>
    <lineage>
        <taxon>Bacteria</taxon>
        <taxon>Bacillati</taxon>
        <taxon>Actinomycetota</taxon>
        <taxon>Actinomycetes</taxon>
        <taxon>Geodermatophilales</taxon>
        <taxon>Geodermatophilaceae</taxon>
        <taxon>Geodermatophilus</taxon>
    </lineage>
</organism>
<evidence type="ECO:0000256" key="1">
    <source>
        <dbReference type="SAM" id="Phobius"/>
    </source>
</evidence>
<keyword evidence="1" id="KW-0812">Transmembrane</keyword>
<accession>A0A1I7D083</accession>
<proteinExistence type="predicted"/>
<evidence type="ECO:0000313" key="2">
    <source>
        <dbReference type="EMBL" id="SFU05006.1"/>
    </source>
</evidence>
<sequence length="91" mass="9798">MSQTATAPTTTRKKRHVFRWVFLAIQAIFLIWIISGTSSAADNCDGQVGQALDACQAGTAIGAGIGVMVVIFLWVAVDVILGIGYLIFRKR</sequence>
<gene>
    <name evidence="2" type="ORF">SAMN05660657_05107</name>
</gene>
<dbReference type="EMBL" id="FPBA01000029">
    <property type="protein sequence ID" value="SFU05006.1"/>
    <property type="molecule type" value="Genomic_DNA"/>
</dbReference>
<protein>
    <submittedName>
        <fullName evidence="2">Uncharacterized protein</fullName>
    </submittedName>
</protein>
<feature type="transmembrane region" description="Helical" evidence="1">
    <location>
        <begin position="61"/>
        <end position="88"/>
    </location>
</feature>
<reference evidence="3" key="1">
    <citation type="submission" date="2016-10" db="EMBL/GenBank/DDBJ databases">
        <authorList>
            <person name="Varghese N."/>
            <person name="Submissions S."/>
        </authorList>
    </citation>
    <scope>NUCLEOTIDE SEQUENCE [LARGE SCALE GENOMIC DNA]</scope>
    <source>
        <strain evidence="3">DSM 46136</strain>
    </source>
</reference>
<evidence type="ECO:0000313" key="3">
    <source>
        <dbReference type="Proteomes" id="UP000199546"/>
    </source>
</evidence>
<keyword evidence="3" id="KW-1185">Reference proteome</keyword>
<keyword evidence="1" id="KW-0472">Membrane</keyword>
<dbReference type="AlphaFoldDB" id="A0A1I7D083"/>
<dbReference type="RefSeq" id="WP_217644923.1">
    <property type="nucleotide sequence ID" value="NZ_FPBA01000029.1"/>
</dbReference>
<dbReference type="Proteomes" id="UP000199546">
    <property type="component" value="Unassembled WGS sequence"/>
</dbReference>
<keyword evidence="1" id="KW-1133">Transmembrane helix</keyword>
<feature type="transmembrane region" description="Helical" evidence="1">
    <location>
        <begin position="20"/>
        <end position="41"/>
    </location>
</feature>
<name>A0A1I7D083_9ACTN</name>